<name>A0A5C8EQ06_9SPIR</name>
<dbReference type="RefSeq" id="WP_147778526.1">
    <property type="nucleotide sequence ID" value="NZ_SAYD01000018.1"/>
</dbReference>
<proteinExistence type="predicted"/>
<gene>
    <name evidence="1" type="ORF">EPJ81_08030</name>
</gene>
<dbReference type="EMBL" id="SAYD01000018">
    <property type="protein sequence ID" value="TXJ39051.1"/>
    <property type="molecule type" value="Genomic_DNA"/>
</dbReference>
<dbReference type="AlphaFoldDB" id="A0A5C8EQ06"/>
<accession>A0A5C8EQ06</accession>
<comment type="caution">
    <text evidence="1">The sequence shown here is derived from an EMBL/GenBank/DDBJ whole genome shotgun (WGS) entry which is preliminary data.</text>
</comment>
<dbReference type="Proteomes" id="UP000325002">
    <property type="component" value="Unassembled WGS sequence"/>
</dbReference>
<reference evidence="1 2" key="1">
    <citation type="journal article" date="1992" name="Lakartidningen">
        <title>[Penicillin V and not amoxicillin is the first choice preparation in acute otitis].</title>
        <authorList>
            <person name="Kamme C."/>
            <person name="Lundgren K."/>
            <person name="Prellner K."/>
        </authorList>
    </citation>
    <scope>NUCLEOTIDE SEQUENCE [LARGE SCALE GENOMIC DNA]</scope>
    <source>
        <strain evidence="1 2">PC3997IV</strain>
    </source>
</reference>
<sequence>MLDKPKEYKEIEARQNDKTIYAEDINQIIKNIELIKGGASSEAPAGNIKDIYERLNRRAGAPVESEGGVVSSRCVSFDNSKINLDFSSDEDNFPPIKKQLKEIYNIKLIDESDIAYNFVLEKNNDKYIFKGSIKETLSKSSFMLKISEFDGIKDGGLIIAELSQFFYCGKKTQSKENEIKNESTNSNLFFKYTFNNAFGMPVFNIYNDNIESNNEKQIIIFNIDIPIENIQNGQNYILASYGDLNYTYLKIENQNNRVFIKGNITCPNNGSHILIYSNGILENYFNIEDNKSDSLYIKAIEGYITSNTNKDLKYYIRKEINDLSSFQSYIENATVYYIEVKHSDGTNIETDEIISFNMATHKNTDIYKIQKEINIQSAIEVLDKKVNELMNHLRLGDNFDIYNFEKSEILIGENTLTDNNTKDCSNLTLIKNIEGYYRLKGNIELLGNNSEDSTVIIKTTNKINKKLTRNIIPIIKDEIIGIQLTPLYYNNYLYLHGKFSNGNSITNLDDIKIIDNKICLFNNSIINSAEFSEDFGIYATYGKLPYDNVKYKLKGQLILIESQIMTYTNIGMLDFFEDKINYKISTGKENLQIMISNQGAGTILALSGTAGQTYNLDWELPKQPV</sequence>
<organism evidence="1 2">
    <name type="scientific">Brachyspira aalborgi</name>
    <dbReference type="NCBI Taxonomy" id="29522"/>
    <lineage>
        <taxon>Bacteria</taxon>
        <taxon>Pseudomonadati</taxon>
        <taxon>Spirochaetota</taxon>
        <taxon>Spirochaetia</taxon>
        <taxon>Brachyspirales</taxon>
        <taxon>Brachyspiraceae</taxon>
        <taxon>Brachyspira</taxon>
    </lineage>
</organism>
<protein>
    <submittedName>
        <fullName evidence="1">Uncharacterized protein</fullName>
    </submittedName>
</protein>
<evidence type="ECO:0000313" key="2">
    <source>
        <dbReference type="Proteomes" id="UP000325002"/>
    </source>
</evidence>
<evidence type="ECO:0000313" key="1">
    <source>
        <dbReference type="EMBL" id="TXJ39051.1"/>
    </source>
</evidence>